<dbReference type="InterPro" id="IPR046866">
    <property type="entry name" value="FapA_N"/>
</dbReference>
<organism evidence="2 3">
    <name type="scientific">Clostridium malenominatum</name>
    <dbReference type="NCBI Taxonomy" id="1539"/>
    <lineage>
        <taxon>Bacteria</taxon>
        <taxon>Bacillati</taxon>
        <taxon>Bacillota</taxon>
        <taxon>Clostridia</taxon>
        <taxon>Eubacteriales</taxon>
        <taxon>Clostridiaceae</taxon>
        <taxon>Clostridium</taxon>
    </lineage>
</organism>
<dbReference type="SMART" id="SM01245">
    <property type="entry name" value="Jag_N"/>
    <property type="match status" value="1"/>
</dbReference>
<dbReference type="Gene3D" id="3.30.30.80">
    <property type="entry name" value="probable RNA-binding protein from clostridium symbiosum atcc 14940"/>
    <property type="match status" value="1"/>
</dbReference>
<protein>
    <submittedName>
        <fullName evidence="2">FapA family protein</fullName>
    </submittedName>
</protein>
<proteinExistence type="predicted"/>
<keyword evidence="3" id="KW-1185">Reference proteome</keyword>
<accession>A0ABN1IZA4</accession>
<dbReference type="PANTHER" id="PTHR38032">
    <property type="entry name" value="POLYMERASE-RELATED"/>
    <property type="match status" value="1"/>
</dbReference>
<dbReference type="InterPro" id="IPR032782">
    <property type="entry name" value="KhpB_N"/>
</dbReference>
<dbReference type="Proteomes" id="UP001500339">
    <property type="component" value="Unassembled WGS sequence"/>
</dbReference>
<name>A0ABN1IZA4_9CLOT</name>
<reference evidence="2 3" key="1">
    <citation type="journal article" date="2019" name="Int. J. Syst. Evol. Microbiol.">
        <title>The Global Catalogue of Microorganisms (GCM) 10K type strain sequencing project: providing services to taxonomists for standard genome sequencing and annotation.</title>
        <authorList>
            <consortium name="The Broad Institute Genomics Platform"/>
            <consortium name="The Broad Institute Genome Sequencing Center for Infectious Disease"/>
            <person name="Wu L."/>
            <person name="Ma J."/>
        </authorList>
    </citation>
    <scope>NUCLEOTIDE SEQUENCE [LARGE SCALE GENOMIC DNA]</scope>
    <source>
        <strain evidence="2 3">JCM 1405</strain>
    </source>
</reference>
<evidence type="ECO:0000259" key="1">
    <source>
        <dbReference type="SMART" id="SM01245"/>
    </source>
</evidence>
<dbReference type="RefSeq" id="WP_343769004.1">
    <property type="nucleotide sequence ID" value="NZ_BAAACF010000001.1"/>
</dbReference>
<feature type="domain" description="RNA-binding protein KhpB N-terminal" evidence="1">
    <location>
        <begin position="4"/>
        <end position="51"/>
    </location>
</feature>
<gene>
    <name evidence="2" type="ORF">GCM10008905_18240</name>
</gene>
<dbReference type="Pfam" id="PF03961">
    <property type="entry name" value="FapA"/>
    <property type="match status" value="1"/>
</dbReference>
<dbReference type="InterPro" id="IPR046865">
    <property type="entry name" value="FapA_b_solenoid"/>
</dbReference>
<dbReference type="PANTHER" id="PTHR38032:SF1">
    <property type="entry name" value="RNA-BINDING PROTEIN KHPB N-TERMINAL DOMAIN-CONTAINING PROTEIN"/>
    <property type="match status" value="1"/>
</dbReference>
<sequence>MQTLFKGVSIEECLEEASKSLNLEKEDIKYEIIKEKSSFFKKEVVISVVITNEETQGKAKIENNNIIVTNPIAEGEAAFLMAEEGLILKVDGEIVKNKVKVFEHSLIEVVFPEEKAERHLKIKVSEDKLEAYMEIQYIPERKYKLKDSEDVNELTIEKEIESEIMPPIYNFNEVKEELSKMGIIYGIIEENIKNNVEINCSNILIANGDKTINGKDDAIEYKFPMDENLLKLIEDDKGNVDFRNICSIKSVLENDIIGIRKAGEPGRDGKNIFGNTIKHKPGKKLYLKVGQGCLLKDNNTVIATIEGKPSTKNNVFYVNKLHEVRGDIDLTTGNVKFIGDVVIHGSVKEGMEVIADNSIAIAKHVDRSLIKGKGDISIGGNAIASNIIGGGEDVSKVNYIDKLTEIFNSIQGIVKNVEDIKKYDIMNNKRKDGEIVKVLIETKYKNIPKLCFQIIKDIKLNEDVEAEEQILPIIKGKLLGLGPINIRSIKELENLNDLITKKINKLKEELSLPVNVQINYCQDCEVNSTGNIYVNGKGSYISSINANDSIYFTKENSVVRGGMLRAKNEIKCGIVGSVGGVTTKLIVNDQGNIWAKVAYQNTIFTIGQREFLLEVPSKDVHAYLDNKGDLIVDRFIL</sequence>
<dbReference type="Pfam" id="PF20250">
    <property type="entry name" value="FapA_N"/>
    <property type="match status" value="1"/>
</dbReference>
<dbReference type="InterPro" id="IPR038247">
    <property type="entry name" value="Jag_N_dom_sf"/>
</dbReference>
<comment type="caution">
    <text evidence="2">The sequence shown here is derived from an EMBL/GenBank/DDBJ whole genome shotgun (WGS) entry which is preliminary data.</text>
</comment>
<evidence type="ECO:0000313" key="2">
    <source>
        <dbReference type="EMBL" id="GAA0724411.1"/>
    </source>
</evidence>
<dbReference type="InterPro" id="IPR005646">
    <property type="entry name" value="FapA"/>
</dbReference>
<evidence type="ECO:0000313" key="3">
    <source>
        <dbReference type="Proteomes" id="UP001500339"/>
    </source>
</evidence>
<dbReference type="Pfam" id="PF14804">
    <property type="entry name" value="Jag_N"/>
    <property type="match status" value="1"/>
</dbReference>
<dbReference type="EMBL" id="BAAACF010000001">
    <property type="protein sequence ID" value="GAA0724411.1"/>
    <property type="molecule type" value="Genomic_DNA"/>
</dbReference>